<gene>
    <name evidence="3" type="ORF">SAMN03080598_00917</name>
</gene>
<dbReference type="EMBL" id="FNVR01000003">
    <property type="protein sequence ID" value="SEF65789.1"/>
    <property type="molecule type" value="Genomic_DNA"/>
</dbReference>
<dbReference type="OrthoDB" id="9797528at2"/>
<dbReference type="SUPFAM" id="SSF103378">
    <property type="entry name" value="2-methylcitrate dehydratase PrpD"/>
    <property type="match status" value="1"/>
</dbReference>
<name>A0A1H5TSP7_9BACT</name>
<evidence type="ECO:0000313" key="3">
    <source>
        <dbReference type="EMBL" id="SEF65789.1"/>
    </source>
</evidence>
<comment type="similarity">
    <text evidence="1">Belongs to the PrpD family.</text>
</comment>
<accession>A0A1H5TSP7</accession>
<protein>
    <submittedName>
        <fullName evidence="3">2-methylcitrate dehydratase PrpD</fullName>
    </submittedName>
</protein>
<dbReference type="Gene3D" id="1.10.4100.10">
    <property type="entry name" value="2-methylcitrate dehydratase PrpD"/>
    <property type="match status" value="1"/>
</dbReference>
<keyword evidence="4" id="KW-1185">Reference proteome</keyword>
<dbReference type="AlphaFoldDB" id="A0A1H5TSP7"/>
<dbReference type="PANTHER" id="PTHR16943:SF8">
    <property type="entry name" value="2-METHYLCITRATE DEHYDRATASE"/>
    <property type="match status" value="1"/>
</dbReference>
<dbReference type="InterPro" id="IPR042183">
    <property type="entry name" value="MmgE/PrpD_sf_1"/>
</dbReference>
<sequence length="554" mass="62744">MEHTETQIEKVSRWIEKVTLNDIPEEVTKLAKFQSVDCISAICAGHRSHIGQKIYQGFKRKNETGDILILSTGELWCLKDSVYYHSAMINALEMDNFSFMGHLSQSAFSTAWAMAYRNNISFENFLLASIVAQEVSGRLSAYLSSGPLQGHMRSFIHRVAGAVVVTKIYGCEASVIANAIAIALSGPEFYMIPSSFSADTKVTSTSSATIEGINSGFLAMEGATGALDILEHPAGFVAMFSYLNFVPEFWRKIGSTWVMESISFKYYASCGYAQGPVNAALSLKKRYPRIELDEIEEIDVYTPLLSVVLENFSIPHYRSGLTQVNVNFSTKRSLALAILYGEPNGDFFGHQELETHYEAIEKLAQKIRIRHSWKLTIEMIKGFDKSINYPGYPGVFGMSDSQKALKRTRQVYQNRSLFEWHDIVQLATLPKGYFSYLFLRYFNSLKGKYIYKNKKSHEQDLSKMEFKIGAEVIIRFKNGTEAKDSCDIPRGFAGDKDKLHAVIEKFDRETFAVLGEDKALKIKNLFLYTGNQKFKVLIDDIFKIIRTETFIKHH</sequence>
<dbReference type="PANTHER" id="PTHR16943">
    <property type="entry name" value="2-METHYLCITRATE DEHYDRATASE-RELATED"/>
    <property type="match status" value="1"/>
</dbReference>
<dbReference type="RefSeq" id="WP_103923615.1">
    <property type="nucleotide sequence ID" value="NZ_FNVR01000003.1"/>
</dbReference>
<feature type="domain" description="MmgE/PrpD N-terminal" evidence="2">
    <location>
        <begin position="10"/>
        <end position="241"/>
    </location>
</feature>
<evidence type="ECO:0000256" key="1">
    <source>
        <dbReference type="ARBA" id="ARBA00006174"/>
    </source>
</evidence>
<dbReference type="Proteomes" id="UP000236736">
    <property type="component" value="Unassembled WGS sequence"/>
</dbReference>
<proteinExistence type="inferred from homology"/>
<reference evidence="4" key="1">
    <citation type="submission" date="2016-10" db="EMBL/GenBank/DDBJ databases">
        <authorList>
            <person name="Varghese N."/>
            <person name="Submissions S."/>
        </authorList>
    </citation>
    <scope>NUCLEOTIDE SEQUENCE [LARGE SCALE GENOMIC DNA]</scope>
    <source>
        <strain evidence="4">DSM 17298</strain>
    </source>
</reference>
<dbReference type="InterPro" id="IPR005656">
    <property type="entry name" value="MmgE_PrpD"/>
</dbReference>
<dbReference type="GO" id="GO:0016829">
    <property type="term" value="F:lyase activity"/>
    <property type="evidence" value="ECO:0007669"/>
    <property type="project" value="InterPro"/>
</dbReference>
<dbReference type="STRING" id="1120964.GCA_001313265_00657"/>
<dbReference type="InterPro" id="IPR036148">
    <property type="entry name" value="MmgE/PrpD_sf"/>
</dbReference>
<organism evidence="3 4">
    <name type="scientific">Algoriphagus boritolerans DSM 17298 = JCM 18970</name>
    <dbReference type="NCBI Taxonomy" id="1120964"/>
    <lineage>
        <taxon>Bacteria</taxon>
        <taxon>Pseudomonadati</taxon>
        <taxon>Bacteroidota</taxon>
        <taxon>Cytophagia</taxon>
        <taxon>Cytophagales</taxon>
        <taxon>Cyclobacteriaceae</taxon>
        <taxon>Algoriphagus</taxon>
    </lineage>
</organism>
<evidence type="ECO:0000259" key="2">
    <source>
        <dbReference type="Pfam" id="PF03972"/>
    </source>
</evidence>
<dbReference type="Pfam" id="PF03972">
    <property type="entry name" value="MmgE_PrpD_N"/>
    <property type="match status" value="1"/>
</dbReference>
<evidence type="ECO:0000313" key="4">
    <source>
        <dbReference type="Proteomes" id="UP000236736"/>
    </source>
</evidence>
<dbReference type="InterPro" id="IPR045336">
    <property type="entry name" value="MmgE_PrpD_N"/>
</dbReference>